<dbReference type="GO" id="GO:0000160">
    <property type="term" value="P:phosphorelay signal transduction system"/>
    <property type="evidence" value="ECO:0007669"/>
    <property type="project" value="UniProtKB-KW"/>
</dbReference>
<dbReference type="SUPFAM" id="SSF47226">
    <property type="entry name" value="Histidine-containing phosphotransfer domain, HPT domain"/>
    <property type="match status" value="1"/>
</dbReference>
<dbReference type="AlphaFoldDB" id="A0AAV3EUL1"/>
<feature type="modified residue" description="Phosphohistidine" evidence="2">
    <location>
        <position position="61"/>
    </location>
</feature>
<dbReference type="InterPro" id="IPR008207">
    <property type="entry name" value="Sig_transdc_His_kin_Hpt_dom"/>
</dbReference>
<dbReference type="Proteomes" id="UP000004521">
    <property type="component" value="Chromosome I"/>
</dbReference>
<name>A0AAV3EUL1_ALIFS</name>
<comment type="caution">
    <text evidence="4">The sequence shown here is derived from an EMBL/GenBank/DDBJ whole genome shotgun (WGS) entry which is preliminary data.</text>
</comment>
<dbReference type="GO" id="GO:0004672">
    <property type="term" value="F:protein kinase activity"/>
    <property type="evidence" value="ECO:0007669"/>
    <property type="project" value="UniProtKB-ARBA"/>
</dbReference>
<evidence type="ECO:0000256" key="1">
    <source>
        <dbReference type="ARBA" id="ARBA00023012"/>
    </source>
</evidence>
<protein>
    <submittedName>
        <fullName evidence="4">Autoinducer phosphorelay protein LuxU</fullName>
    </submittedName>
</protein>
<reference evidence="4 5" key="1">
    <citation type="journal article" date="2012" name="J. Bacteriol.">
        <title>Draft Genome Sequence of Vibrio fischeri SR5, a Strain Isolated from the Light Organ of the Mediterranean Squid Sepiola robusta.</title>
        <authorList>
            <person name="Gyllborg M.C."/>
            <person name="Sahl J.W."/>
            <person name="Cronin D.C.III."/>
            <person name="Rasko D.A."/>
            <person name="Mandel M.J."/>
        </authorList>
    </citation>
    <scope>NUCLEOTIDE SEQUENCE [LARGE SCALE GENOMIC DNA]</scope>
    <source>
        <strain evidence="4 5">SR5</strain>
    </source>
</reference>
<sequence>MKDKGTIVSQYVNQIAVNQLMQEVGDENIPVLFGIFCDELDDFIGALSSHPEIDKVREISHCLKSSAGSFGADKLAKMAIHIEEKAKQKQEKWVERNISEFVDIARQTEMAYRELLLK</sequence>
<dbReference type="Gene3D" id="1.20.120.160">
    <property type="entry name" value="HPT domain"/>
    <property type="match status" value="1"/>
</dbReference>
<dbReference type="EMBL" id="AHIH01000004">
    <property type="protein sequence ID" value="EHN70577.1"/>
    <property type="molecule type" value="Genomic_DNA"/>
</dbReference>
<dbReference type="PROSITE" id="PS50894">
    <property type="entry name" value="HPT"/>
    <property type="match status" value="1"/>
</dbReference>
<proteinExistence type="predicted"/>
<keyword evidence="1" id="KW-0902">Two-component regulatory system</keyword>
<feature type="domain" description="HPt" evidence="3">
    <location>
        <begin position="21"/>
        <end position="118"/>
    </location>
</feature>
<organism evidence="4 5">
    <name type="scientific">Aliivibrio fischeri SR5</name>
    <dbReference type="NCBI Taxonomy" id="1088719"/>
    <lineage>
        <taxon>Bacteria</taxon>
        <taxon>Pseudomonadati</taxon>
        <taxon>Pseudomonadota</taxon>
        <taxon>Gammaproteobacteria</taxon>
        <taxon>Vibrionales</taxon>
        <taxon>Vibrionaceae</taxon>
        <taxon>Aliivibrio</taxon>
    </lineage>
</organism>
<evidence type="ECO:0000259" key="3">
    <source>
        <dbReference type="PROSITE" id="PS50894"/>
    </source>
</evidence>
<gene>
    <name evidence="4" type="primary">luxU</name>
    <name evidence="4" type="ORF">VFSR5_0978</name>
</gene>
<evidence type="ECO:0000313" key="5">
    <source>
        <dbReference type="Proteomes" id="UP000004521"/>
    </source>
</evidence>
<evidence type="ECO:0000313" key="4">
    <source>
        <dbReference type="EMBL" id="EHN70577.1"/>
    </source>
</evidence>
<dbReference type="Pfam" id="PF01627">
    <property type="entry name" value="Hpt"/>
    <property type="match status" value="1"/>
</dbReference>
<accession>A0AAV3EUL1</accession>
<evidence type="ECO:0000256" key="2">
    <source>
        <dbReference type="PROSITE-ProRule" id="PRU00110"/>
    </source>
</evidence>
<keyword evidence="2" id="KW-0597">Phosphoprotein</keyword>
<dbReference type="InterPro" id="IPR036641">
    <property type="entry name" value="HPT_dom_sf"/>
</dbReference>